<dbReference type="KEGG" id="str:Sterm_3852"/>
<evidence type="ECO:0000256" key="2">
    <source>
        <dbReference type="ARBA" id="ARBA00005695"/>
    </source>
</evidence>
<organism evidence="6 7">
    <name type="scientific">Sebaldella termitidis (strain ATCC 33386 / NCTC 11300)</name>
    <dbReference type="NCBI Taxonomy" id="526218"/>
    <lineage>
        <taxon>Bacteria</taxon>
        <taxon>Fusobacteriati</taxon>
        <taxon>Fusobacteriota</taxon>
        <taxon>Fusobacteriia</taxon>
        <taxon>Fusobacteriales</taxon>
        <taxon>Leptotrichiaceae</taxon>
        <taxon>Sebaldella</taxon>
    </lineage>
</organism>
<dbReference type="GO" id="GO:0015833">
    <property type="term" value="P:peptide transport"/>
    <property type="evidence" value="ECO:0007669"/>
    <property type="project" value="TreeGrafter"/>
</dbReference>
<dbReference type="eggNOG" id="COG4166">
    <property type="taxonomic scope" value="Bacteria"/>
</dbReference>
<dbReference type="GO" id="GO:0043190">
    <property type="term" value="C:ATP-binding cassette (ABC) transporter complex"/>
    <property type="evidence" value="ECO:0007669"/>
    <property type="project" value="InterPro"/>
</dbReference>
<reference evidence="6 7" key="2">
    <citation type="journal article" date="2010" name="Stand. Genomic Sci.">
        <title>Complete genome sequence of Sebaldella termitidis type strain (NCTC 11300).</title>
        <authorList>
            <person name="Harmon-Smith M."/>
            <person name="Celia L."/>
            <person name="Chertkov O."/>
            <person name="Lapidus A."/>
            <person name="Copeland A."/>
            <person name="Glavina Del Rio T."/>
            <person name="Nolan M."/>
            <person name="Lucas S."/>
            <person name="Tice H."/>
            <person name="Cheng J.F."/>
            <person name="Han C."/>
            <person name="Detter J.C."/>
            <person name="Bruce D."/>
            <person name="Goodwin L."/>
            <person name="Pitluck S."/>
            <person name="Pati A."/>
            <person name="Liolios K."/>
            <person name="Ivanova N."/>
            <person name="Mavromatis K."/>
            <person name="Mikhailova N."/>
            <person name="Chen A."/>
            <person name="Palaniappan K."/>
            <person name="Land M."/>
            <person name="Hauser L."/>
            <person name="Chang Y.J."/>
            <person name="Jeffries C.D."/>
            <person name="Brettin T."/>
            <person name="Goker M."/>
            <person name="Beck B."/>
            <person name="Bristow J."/>
            <person name="Eisen J.A."/>
            <person name="Markowitz V."/>
            <person name="Hugenholtz P."/>
            <person name="Kyrpides N.C."/>
            <person name="Klenk H.P."/>
            <person name="Chen F."/>
        </authorList>
    </citation>
    <scope>NUCLEOTIDE SEQUENCE [LARGE SCALE GENOMIC DNA]</scope>
    <source>
        <strain evidence="7">ATCC 33386 / NCTC 11300</strain>
    </source>
</reference>
<protein>
    <submittedName>
        <fullName evidence="6">Extracellular solute-binding protein family 5</fullName>
    </submittedName>
</protein>
<evidence type="ECO:0000256" key="4">
    <source>
        <dbReference type="ARBA" id="ARBA00022729"/>
    </source>
</evidence>
<evidence type="ECO:0000259" key="5">
    <source>
        <dbReference type="Pfam" id="PF00496"/>
    </source>
</evidence>
<sequence>MRKLLLVILSLVIVVSLVSCGGGKSGGNAGDKGTVSFNIEVEPTSLDPQVLTDEAGLNVAQFLYESLVRLNEKSEIVPAGAERWDISEDGLKWTFYIRKDMKWSNGDPVTAKDYYNGVKRGLDPELAAEYAYLTYYIKNAQSYSEKKITDFEQVGVKVIDDYTLEFELQDPTAYFGKLLVMPIFYPVNEKALAEFGDQYALDPKKSVYSGPYIMTEWSHGSKVVLERNPNYWTKDKFKIEKLIAVITADLDSAANSYENGELTITKISPEKLKAYKDKPELVSYSDGRVYYFSFNLKNDILKNQKVRQALSLAIDRDKLVNEVLANGSEKGSGIVASGMPGIKDDFRKENGDLYAQYKDEDIKKLFEEGLQELGKTPADVKLSLLIDEQGTAKKEAEFYQAQWREKLGLDVSVDQTTKKDRIARSRSGDYDIVRYSWGPDFADAMTYLELFFSNTEMNIPRYVNPEYDELLSIGRKSNNHDERTEAMEKAEKIVTESFAYSGLYYQTVNILVNSKVKNVHFRSVGAPIDLIDATLD</sequence>
<dbReference type="GO" id="GO:1904680">
    <property type="term" value="F:peptide transmembrane transporter activity"/>
    <property type="evidence" value="ECO:0007669"/>
    <property type="project" value="TreeGrafter"/>
</dbReference>
<dbReference type="FunFam" id="3.90.76.10:FF:000001">
    <property type="entry name" value="Oligopeptide ABC transporter substrate-binding protein"/>
    <property type="match status" value="1"/>
</dbReference>
<dbReference type="EMBL" id="CP001739">
    <property type="protein sequence ID" value="ACZ10686.1"/>
    <property type="molecule type" value="Genomic_DNA"/>
</dbReference>
<name>D1AG60_SEBTE</name>
<dbReference type="Proteomes" id="UP000000845">
    <property type="component" value="Chromosome"/>
</dbReference>
<dbReference type="Gene3D" id="3.10.105.10">
    <property type="entry name" value="Dipeptide-binding Protein, Domain 3"/>
    <property type="match status" value="1"/>
</dbReference>
<comment type="subcellular location">
    <subcellularLocation>
        <location evidence="1">Cell envelope</location>
    </subcellularLocation>
</comment>
<dbReference type="InterPro" id="IPR039424">
    <property type="entry name" value="SBP_5"/>
</dbReference>
<gene>
    <name evidence="6" type="ordered locus">Sterm_3852</name>
</gene>
<dbReference type="FunFam" id="3.10.105.10:FF:000001">
    <property type="entry name" value="Oligopeptide ABC transporter, oligopeptide-binding protein"/>
    <property type="match status" value="1"/>
</dbReference>
<dbReference type="STRING" id="526218.Sterm_3852"/>
<reference evidence="7" key="1">
    <citation type="submission" date="2009-09" db="EMBL/GenBank/DDBJ databases">
        <title>The complete chromosome of Sebaldella termitidis ATCC 33386.</title>
        <authorList>
            <consortium name="US DOE Joint Genome Institute (JGI-PGF)"/>
            <person name="Lucas S."/>
            <person name="Copeland A."/>
            <person name="Lapidus A."/>
            <person name="Glavina del Rio T."/>
            <person name="Dalin E."/>
            <person name="Tice H."/>
            <person name="Bruce D."/>
            <person name="Goodwin L."/>
            <person name="Pitluck S."/>
            <person name="Kyrpides N."/>
            <person name="Mavromatis K."/>
            <person name="Ivanova N."/>
            <person name="Mikhailova N."/>
            <person name="Sims D."/>
            <person name="Meincke L."/>
            <person name="Brettin T."/>
            <person name="Detter J.C."/>
            <person name="Han C."/>
            <person name="Larimer F."/>
            <person name="Land M."/>
            <person name="Hauser L."/>
            <person name="Markowitz V."/>
            <person name="Cheng J.F."/>
            <person name="Hugenholtz P."/>
            <person name="Woyke T."/>
            <person name="Wu D."/>
            <person name="Eisen J.A."/>
        </authorList>
    </citation>
    <scope>NUCLEOTIDE SEQUENCE [LARGE SCALE GENOMIC DNA]</scope>
    <source>
        <strain evidence="7">ATCC 33386 / NCTC 11300</strain>
    </source>
</reference>
<dbReference type="HOGENOM" id="CLU_017028_0_4_0"/>
<dbReference type="SUPFAM" id="SSF53850">
    <property type="entry name" value="Periplasmic binding protein-like II"/>
    <property type="match status" value="1"/>
</dbReference>
<dbReference type="PROSITE" id="PS51257">
    <property type="entry name" value="PROKAR_LIPOPROTEIN"/>
    <property type="match status" value="1"/>
</dbReference>
<dbReference type="PIRSF" id="PIRSF002741">
    <property type="entry name" value="MppA"/>
    <property type="match status" value="1"/>
</dbReference>
<comment type="similarity">
    <text evidence="2">Belongs to the bacterial solute-binding protein 5 family.</text>
</comment>
<dbReference type="PANTHER" id="PTHR30290">
    <property type="entry name" value="PERIPLASMIC BINDING COMPONENT OF ABC TRANSPORTER"/>
    <property type="match status" value="1"/>
</dbReference>
<dbReference type="InterPro" id="IPR030678">
    <property type="entry name" value="Peptide/Ni-bd"/>
</dbReference>
<dbReference type="InterPro" id="IPR000914">
    <property type="entry name" value="SBP_5_dom"/>
</dbReference>
<keyword evidence="4" id="KW-0732">Signal</keyword>
<evidence type="ECO:0000256" key="1">
    <source>
        <dbReference type="ARBA" id="ARBA00004196"/>
    </source>
</evidence>
<dbReference type="AlphaFoldDB" id="D1AG60"/>
<evidence type="ECO:0000256" key="3">
    <source>
        <dbReference type="ARBA" id="ARBA00022448"/>
    </source>
</evidence>
<dbReference type="Gene3D" id="3.40.190.10">
    <property type="entry name" value="Periplasmic binding protein-like II"/>
    <property type="match status" value="1"/>
</dbReference>
<feature type="domain" description="Solute-binding protein family 5" evidence="5">
    <location>
        <begin position="75"/>
        <end position="457"/>
    </location>
</feature>
<evidence type="ECO:0000313" key="6">
    <source>
        <dbReference type="EMBL" id="ACZ10686.1"/>
    </source>
</evidence>
<dbReference type="RefSeq" id="WP_012863266.1">
    <property type="nucleotide sequence ID" value="NC_013517.1"/>
</dbReference>
<dbReference type="PANTHER" id="PTHR30290:SF10">
    <property type="entry name" value="PERIPLASMIC OLIGOPEPTIDE-BINDING PROTEIN-RELATED"/>
    <property type="match status" value="1"/>
</dbReference>
<dbReference type="GO" id="GO:0030288">
    <property type="term" value="C:outer membrane-bounded periplasmic space"/>
    <property type="evidence" value="ECO:0007669"/>
    <property type="project" value="UniProtKB-ARBA"/>
</dbReference>
<keyword evidence="3" id="KW-0813">Transport</keyword>
<proteinExistence type="inferred from homology"/>
<dbReference type="CDD" id="cd08504">
    <property type="entry name" value="PBP2_OppA"/>
    <property type="match status" value="1"/>
</dbReference>
<dbReference type="Pfam" id="PF00496">
    <property type="entry name" value="SBP_bac_5"/>
    <property type="match status" value="1"/>
</dbReference>
<keyword evidence="7" id="KW-1185">Reference proteome</keyword>
<dbReference type="Gene3D" id="3.90.76.10">
    <property type="entry name" value="Dipeptide-binding Protein, Domain 1"/>
    <property type="match status" value="1"/>
</dbReference>
<accession>D1AG60</accession>
<evidence type="ECO:0000313" key="7">
    <source>
        <dbReference type="Proteomes" id="UP000000845"/>
    </source>
</evidence>